<proteinExistence type="predicted"/>
<dbReference type="Pfam" id="PF17919">
    <property type="entry name" value="RT_RNaseH_2"/>
    <property type="match status" value="1"/>
</dbReference>
<dbReference type="PROSITE" id="PS00141">
    <property type="entry name" value="ASP_PROTEASE"/>
    <property type="match status" value="1"/>
</dbReference>
<dbReference type="GO" id="GO:0006508">
    <property type="term" value="P:proteolysis"/>
    <property type="evidence" value="ECO:0007669"/>
    <property type="project" value="UniProtKB-KW"/>
</dbReference>
<dbReference type="GO" id="GO:0003964">
    <property type="term" value="F:RNA-directed DNA polymerase activity"/>
    <property type="evidence" value="ECO:0007669"/>
    <property type="project" value="UniProtKB-KW"/>
</dbReference>
<dbReference type="Gene3D" id="3.30.70.270">
    <property type="match status" value="2"/>
</dbReference>
<dbReference type="Pfam" id="PF00078">
    <property type="entry name" value="RVT_1"/>
    <property type="match status" value="1"/>
</dbReference>
<evidence type="ECO:0008006" key="18">
    <source>
        <dbReference type="Google" id="ProtNLM"/>
    </source>
</evidence>
<dbReference type="GO" id="GO:0015074">
    <property type="term" value="P:DNA integration"/>
    <property type="evidence" value="ECO:0007669"/>
    <property type="project" value="UniProtKB-KW"/>
</dbReference>
<comment type="caution">
    <text evidence="16">The sequence shown here is derived from an EMBL/GenBank/DDBJ whole genome shotgun (WGS) entry which is preliminary data.</text>
</comment>
<dbReference type="InterPro" id="IPR041588">
    <property type="entry name" value="Integrase_H2C2"/>
</dbReference>
<evidence type="ECO:0000256" key="8">
    <source>
        <dbReference type="ARBA" id="ARBA00022884"/>
    </source>
</evidence>
<evidence type="ECO:0000256" key="10">
    <source>
        <dbReference type="ARBA" id="ARBA00022918"/>
    </source>
</evidence>
<keyword evidence="6" id="KW-0378">Hydrolase</keyword>
<keyword evidence="2" id="KW-0808">Transferase</keyword>
<keyword evidence="9" id="KW-0229">DNA integration</keyword>
<evidence type="ECO:0000256" key="5">
    <source>
        <dbReference type="ARBA" id="ARBA00022759"/>
    </source>
</evidence>
<name>A0A9Q0YTH2_HOLLE</name>
<dbReference type="GO" id="GO:0004190">
    <property type="term" value="F:aspartic-type endopeptidase activity"/>
    <property type="evidence" value="ECO:0007669"/>
    <property type="project" value="InterPro"/>
</dbReference>
<feature type="region of interest" description="Disordered" evidence="12">
    <location>
        <begin position="931"/>
        <end position="960"/>
    </location>
</feature>
<keyword evidence="1" id="KW-0645">Protease</keyword>
<sequence length="1438" mass="162826">MISELNGWDDTAKALQLAACLRGPAQAVLADLDESKRRAFRSLTEALTQRFGKANQTELYRTLLRNRSRQPGESIPELAHDIRRLLSRAYPNASIEMKKTLAKEHFIDAISDSDSRWKVYQARPKSLEEAVSIAAELEAFTLSEQKKNNQKKFGMRAKSAYPQVEPIKLPVPWSQLRSVGASGLYVRGELEGVEVKFLVDTGADLTVIRAELYERLSGDKHVSLEQIPLDMAVADGRPLPFRGRGKFRLKIGELEVMHDIWVADIDVDALLGYDFLQRYNCTIDAGKGEVKVCGLQHDSIDEEHNGGRVVIAKTIVVPPESESMVAARVSDVTWAQEPAVVECNAKFVKRHQIMLAKVLVDPSREVVPLRMMNPTDRPITLYEGTVVGECHPAEVLGSAEPATTGTSEAEEKIPEPSQNKPDELETHLHTLMYKSCTGLTQGEAKQVSKLLADNGDVFARFKGDLGRTDLVQHQINTGDARPIRQAPRRLPIHKKEEAEKELKKMLNQDVVEPSNSAWSSPVVLVRKKDGSTRYCIDYRKLNDVTQKDSYPLPRIDDTIDTLAGAQWFSTLDLASGYWQVEVANKDRPKTAFVTNQGLFQFKVLPFGLCNAPATFERLMERVLKGLQWHTCLLYLDDIIVYGKTLDQAVQRLSEVFQRLREAKLKLNPEKCCLFQRKVRYLGHIVSSEGATPDPERISAIVEWPPPCSVTEVRSFIGLCSYYRRFVKGFSHVCAPLFRLTEKGAKFVWSDECDLAFKKLKQALTSSPILAYPDREATFILDTDASNFAYGAVLSQGKEGDQERVIAYFSKAMSKSERQYCVTRKELLAVVASVKHFHHYLYGAKFLIRTDHGALRWLTNFKNPEGQLARWLEVMSMYNFDIQYRAGKLHGNADAMSRRPCTDCQFCSNQEAKQFDTSNFPQAHIYVVTGTPQTQEAQSMADPESQSLNDQQNDGPEVPLTPAPFNTLTISQLRDLQINDKDVGPILLWKEVQNSRPDWAQISPGSPALKNYWSQWDALTLCEGVLYRRLESDSGKSTLLQLIVPKKLQEEILKQAHNHRLSGHLMTKKTLARIRHKYYWSGYRRHVENWCKSCDVCAARKKPNRKYTAGMKQYGVGHTMQRCAMDIMGPLPTSNRGNRYILVIADYFTKWTEAYAMADMEAGTVATLLVEQFICRYGVPEELHTDQGRQFESDLFQHMCRLLDIHKTRTTPFHPQSDGMVERFNRTLAEMLSAVVAEDQKDWDSWIPYVMMAYRSAEHESTGFSPAELMFGRNIGLPLPPSLPASSDTSTPASPTSPDTTKAVPKYVLQLEDTLHTVHEFARERLKIASDKQKKYHDRGIFSRSYEAGDLIWLSNTKKKKGLSKKLQKSWDGPGRVLKKLTDVIYRVQLGARKKPVVVHHNRLKPYLGDDPPLWLLKPPSEQTTEPTVVTTLQELRNL</sequence>
<feature type="region of interest" description="Disordered" evidence="12">
    <location>
        <begin position="1279"/>
        <end position="1301"/>
    </location>
</feature>
<dbReference type="OrthoDB" id="6147719at2759"/>
<evidence type="ECO:0000256" key="2">
    <source>
        <dbReference type="ARBA" id="ARBA00022679"/>
    </source>
</evidence>
<organism evidence="16 17">
    <name type="scientific">Holothuria leucospilota</name>
    <name type="common">Black long sea cucumber</name>
    <name type="synonym">Mertensiothuria leucospilota</name>
    <dbReference type="NCBI Taxonomy" id="206669"/>
    <lineage>
        <taxon>Eukaryota</taxon>
        <taxon>Metazoa</taxon>
        <taxon>Echinodermata</taxon>
        <taxon>Eleutherozoa</taxon>
        <taxon>Echinozoa</taxon>
        <taxon>Holothuroidea</taxon>
        <taxon>Aspidochirotacea</taxon>
        <taxon>Aspidochirotida</taxon>
        <taxon>Holothuriidae</taxon>
        <taxon>Holothuria</taxon>
    </lineage>
</organism>
<evidence type="ECO:0000259" key="14">
    <source>
        <dbReference type="PROSITE" id="PS50878"/>
    </source>
</evidence>
<evidence type="ECO:0000256" key="11">
    <source>
        <dbReference type="ARBA" id="ARBA00023268"/>
    </source>
</evidence>
<dbReference type="FunFam" id="3.30.420.10:FF:000032">
    <property type="entry name" value="Retrovirus-related Pol polyprotein from transposon 297-like Protein"/>
    <property type="match status" value="1"/>
</dbReference>
<evidence type="ECO:0000256" key="6">
    <source>
        <dbReference type="ARBA" id="ARBA00022801"/>
    </source>
</evidence>
<dbReference type="Gene3D" id="3.10.10.10">
    <property type="entry name" value="HIV Type 1 Reverse Transcriptase, subunit A, domain 1"/>
    <property type="match status" value="1"/>
</dbReference>
<reference evidence="16" key="1">
    <citation type="submission" date="2021-10" db="EMBL/GenBank/DDBJ databases">
        <title>Tropical sea cucumber genome reveals ecological adaptation and Cuvierian tubules defense mechanism.</title>
        <authorList>
            <person name="Chen T."/>
        </authorList>
    </citation>
    <scope>NUCLEOTIDE SEQUENCE</scope>
    <source>
        <strain evidence="16">Nanhai2018</strain>
        <tissue evidence="16">Muscle</tissue>
    </source>
</reference>
<keyword evidence="7" id="KW-0460">Magnesium</keyword>
<dbReference type="InterPro" id="IPR036397">
    <property type="entry name" value="RNaseH_sf"/>
</dbReference>
<dbReference type="EMBL" id="JAIZAY010000016">
    <property type="protein sequence ID" value="KAJ8026909.1"/>
    <property type="molecule type" value="Genomic_DNA"/>
</dbReference>
<evidence type="ECO:0000256" key="7">
    <source>
        <dbReference type="ARBA" id="ARBA00022842"/>
    </source>
</evidence>
<keyword evidence="4" id="KW-0540">Nuclease</keyword>
<evidence type="ECO:0000256" key="9">
    <source>
        <dbReference type="ARBA" id="ARBA00022908"/>
    </source>
</evidence>
<keyword evidence="5" id="KW-0255">Endonuclease</keyword>
<dbReference type="Pfam" id="PF22938">
    <property type="entry name" value="Integrase_p58_C"/>
    <property type="match status" value="1"/>
</dbReference>
<dbReference type="PROSITE" id="PS50175">
    <property type="entry name" value="ASP_PROT_RETROV"/>
    <property type="match status" value="1"/>
</dbReference>
<feature type="compositionally biased region" description="Low complexity" evidence="12">
    <location>
        <begin position="1283"/>
        <end position="1300"/>
    </location>
</feature>
<dbReference type="Pfam" id="PF13975">
    <property type="entry name" value="gag-asp_proteas"/>
    <property type="match status" value="1"/>
</dbReference>
<dbReference type="InterPro" id="IPR000477">
    <property type="entry name" value="RT_dom"/>
</dbReference>
<evidence type="ECO:0000259" key="13">
    <source>
        <dbReference type="PROSITE" id="PS50175"/>
    </source>
</evidence>
<evidence type="ECO:0000256" key="3">
    <source>
        <dbReference type="ARBA" id="ARBA00022695"/>
    </source>
</evidence>
<dbReference type="PROSITE" id="PS50994">
    <property type="entry name" value="INTEGRASE"/>
    <property type="match status" value="1"/>
</dbReference>
<dbReference type="InterPro" id="IPR021109">
    <property type="entry name" value="Peptidase_aspartic_dom_sf"/>
</dbReference>
<protein>
    <recommendedName>
        <fullName evidence="18">Endonuclease</fullName>
    </recommendedName>
</protein>
<dbReference type="GO" id="GO:0003723">
    <property type="term" value="F:RNA binding"/>
    <property type="evidence" value="ECO:0007669"/>
    <property type="project" value="UniProtKB-KW"/>
</dbReference>
<feature type="domain" description="Integrase catalytic" evidence="15">
    <location>
        <begin position="1113"/>
        <end position="1273"/>
    </location>
</feature>
<feature type="compositionally biased region" description="Basic and acidic residues" evidence="12">
    <location>
        <begin position="409"/>
        <end position="421"/>
    </location>
</feature>
<keyword evidence="3" id="KW-0548">Nucleotidyltransferase</keyword>
<dbReference type="Pfam" id="PF17921">
    <property type="entry name" value="Integrase_H2C2"/>
    <property type="match status" value="1"/>
</dbReference>
<dbReference type="SUPFAM" id="SSF56672">
    <property type="entry name" value="DNA/RNA polymerases"/>
    <property type="match status" value="1"/>
</dbReference>
<dbReference type="Gene3D" id="1.10.340.70">
    <property type="match status" value="1"/>
</dbReference>
<evidence type="ECO:0000313" key="17">
    <source>
        <dbReference type="Proteomes" id="UP001152320"/>
    </source>
</evidence>
<dbReference type="InterPro" id="IPR012337">
    <property type="entry name" value="RNaseH-like_sf"/>
</dbReference>
<dbReference type="InterPro" id="IPR050951">
    <property type="entry name" value="Retrovirus_Pol_polyprotein"/>
</dbReference>
<dbReference type="FunFam" id="3.10.20.370:FF:000001">
    <property type="entry name" value="Retrovirus-related Pol polyprotein from transposon 17.6-like protein"/>
    <property type="match status" value="1"/>
</dbReference>
<dbReference type="PANTHER" id="PTHR37984">
    <property type="entry name" value="PROTEIN CBG26694"/>
    <property type="match status" value="1"/>
</dbReference>
<evidence type="ECO:0000256" key="1">
    <source>
        <dbReference type="ARBA" id="ARBA00022670"/>
    </source>
</evidence>
<dbReference type="FunFam" id="1.10.340.70:FF:000001">
    <property type="entry name" value="Retrovirus-related Pol polyprotein from transposon gypsy-like Protein"/>
    <property type="match status" value="1"/>
</dbReference>
<dbReference type="InterPro" id="IPR054465">
    <property type="entry name" value="Integrase_p58-like_C"/>
</dbReference>
<keyword evidence="11" id="KW-0511">Multifunctional enzyme</keyword>
<dbReference type="Gene3D" id="3.10.20.370">
    <property type="match status" value="1"/>
</dbReference>
<evidence type="ECO:0000256" key="4">
    <source>
        <dbReference type="ARBA" id="ARBA00022722"/>
    </source>
</evidence>
<dbReference type="FunFam" id="3.30.70.270:FF:000020">
    <property type="entry name" value="Transposon Tf2-6 polyprotein-like Protein"/>
    <property type="match status" value="1"/>
</dbReference>
<dbReference type="CDD" id="cd01647">
    <property type="entry name" value="RT_LTR"/>
    <property type="match status" value="1"/>
</dbReference>
<dbReference type="InterPro" id="IPR001995">
    <property type="entry name" value="Peptidase_A2_cat"/>
</dbReference>
<feature type="region of interest" description="Disordered" evidence="12">
    <location>
        <begin position="398"/>
        <end position="421"/>
    </location>
</feature>
<dbReference type="Gene3D" id="3.30.420.10">
    <property type="entry name" value="Ribonuclease H-like superfamily/Ribonuclease H"/>
    <property type="match status" value="1"/>
</dbReference>
<evidence type="ECO:0000256" key="12">
    <source>
        <dbReference type="SAM" id="MobiDB-lite"/>
    </source>
</evidence>
<dbReference type="InterPro" id="IPR001584">
    <property type="entry name" value="Integrase_cat-core"/>
</dbReference>
<feature type="domain" description="Reverse transcriptase" evidence="14">
    <location>
        <begin position="506"/>
        <end position="685"/>
    </location>
</feature>
<dbReference type="FunFam" id="3.10.10.10:FF:000007">
    <property type="entry name" value="Retrovirus-related Pol polyprotein from transposon 17.6-like Protein"/>
    <property type="match status" value="1"/>
</dbReference>
<feature type="domain" description="Peptidase A2" evidence="13">
    <location>
        <begin position="195"/>
        <end position="209"/>
    </location>
</feature>
<dbReference type="PANTHER" id="PTHR37984:SF5">
    <property type="entry name" value="PROTEIN NYNRIN-LIKE"/>
    <property type="match status" value="1"/>
</dbReference>
<keyword evidence="17" id="KW-1185">Reference proteome</keyword>
<dbReference type="CDD" id="cd09274">
    <property type="entry name" value="RNase_HI_RT_Ty3"/>
    <property type="match status" value="1"/>
</dbReference>
<gene>
    <name evidence="16" type="ORF">HOLleu_31873</name>
</gene>
<evidence type="ECO:0000259" key="15">
    <source>
        <dbReference type="PROSITE" id="PS50994"/>
    </source>
</evidence>
<keyword evidence="8" id="KW-0694">RNA-binding</keyword>
<dbReference type="InterPro" id="IPR043502">
    <property type="entry name" value="DNA/RNA_pol_sf"/>
</dbReference>
<dbReference type="Proteomes" id="UP001152320">
    <property type="component" value="Chromosome 16"/>
</dbReference>
<dbReference type="InterPro" id="IPR043128">
    <property type="entry name" value="Rev_trsase/Diguanyl_cyclase"/>
</dbReference>
<dbReference type="InterPro" id="IPR041577">
    <property type="entry name" value="RT_RNaseH_2"/>
</dbReference>
<dbReference type="FunFam" id="3.10.10.10:FF:000002">
    <property type="entry name" value="Retrovirus-related Pol polyprotein from transposon 17.6-like protein"/>
    <property type="match status" value="1"/>
</dbReference>
<dbReference type="CDD" id="cd00303">
    <property type="entry name" value="retropepsin_like"/>
    <property type="match status" value="1"/>
</dbReference>
<keyword evidence="10" id="KW-0695">RNA-directed DNA polymerase</keyword>
<dbReference type="SUPFAM" id="SSF50630">
    <property type="entry name" value="Acid proteases"/>
    <property type="match status" value="1"/>
</dbReference>
<dbReference type="SUPFAM" id="SSF53098">
    <property type="entry name" value="Ribonuclease H-like"/>
    <property type="match status" value="1"/>
</dbReference>
<accession>A0A9Q0YTH2</accession>
<dbReference type="PROSITE" id="PS50878">
    <property type="entry name" value="RT_POL"/>
    <property type="match status" value="1"/>
</dbReference>
<dbReference type="InterPro" id="IPR001969">
    <property type="entry name" value="Aspartic_peptidase_AS"/>
</dbReference>
<dbReference type="Pfam" id="PF00665">
    <property type="entry name" value="rve"/>
    <property type="match status" value="1"/>
</dbReference>
<evidence type="ECO:0000313" key="16">
    <source>
        <dbReference type="EMBL" id="KAJ8026909.1"/>
    </source>
</evidence>
<dbReference type="GO" id="GO:0004519">
    <property type="term" value="F:endonuclease activity"/>
    <property type="evidence" value="ECO:0007669"/>
    <property type="project" value="UniProtKB-KW"/>
</dbReference>
<dbReference type="Gene3D" id="2.40.70.10">
    <property type="entry name" value="Acid Proteases"/>
    <property type="match status" value="1"/>
</dbReference>
<feature type="compositionally biased region" description="Polar residues" evidence="12">
    <location>
        <begin position="931"/>
        <end position="953"/>
    </location>
</feature>